<dbReference type="AlphaFoldDB" id="A0AAD3DKI1"/>
<protein>
    <submittedName>
        <fullName evidence="1">Uncharacterized protein</fullName>
    </submittedName>
</protein>
<dbReference type="Proteomes" id="UP001054857">
    <property type="component" value="Unassembled WGS sequence"/>
</dbReference>
<keyword evidence="2" id="KW-1185">Reference proteome</keyword>
<accession>A0AAD3DKI1</accession>
<reference evidence="1 2" key="1">
    <citation type="journal article" date="2021" name="Sci. Rep.">
        <title>Genome sequencing of the multicellular alga Astrephomene provides insights into convergent evolution of germ-soma differentiation.</title>
        <authorList>
            <person name="Yamashita S."/>
            <person name="Yamamoto K."/>
            <person name="Matsuzaki R."/>
            <person name="Suzuki S."/>
            <person name="Yamaguchi H."/>
            <person name="Hirooka S."/>
            <person name="Minakuchi Y."/>
            <person name="Miyagishima S."/>
            <person name="Kawachi M."/>
            <person name="Toyoda A."/>
            <person name="Nozaki H."/>
        </authorList>
    </citation>
    <scope>NUCLEOTIDE SEQUENCE [LARGE SCALE GENOMIC DNA]</scope>
    <source>
        <strain evidence="1 2">NIES-4017</strain>
    </source>
</reference>
<comment type="caution">
    <text evidence="1">The sequence shown here is derived from an EMBL/GenBank/DDBJ whole genome shotgun (WGS) entry which is preliminary data.</text>
</comment>
<sequence>MFGPTTNTTYALPALPPIDWSSYAQPPPSVSYTNATRLFGNANCTIQPPSDCGGHGHLGGKCFCICDQGYASDYSNLLSPRWCIPSANVSTAINRTVNLTAAADTENNE</sequence>
<organism evidence="1 2">
    <name type="scientific">Astrephomene gubernaculifera</name>
    <dbReference type="NCBI Taxonomy" id="47775"/>
    <lineage>
        <taxon>Eukaryota</taxon>
        <taxon>Viridiplantae</taxon>
        <taxon>Chlorophyta</taxon>
        <taxon>core chlorophytes</taxon>
        <taxon>Chlorophyceae</taxon>
        <taxon>CS clade</taxon>
        <taxon>Chlamydomonadales</taxon>
        <taxon>Astrephomenaceae</taxon>
        <taxon>Astrephomene</taxon>
    </lineage>
</organism>
<evidence type="ECO:0000313" key="1">
    <source>
        <dbReference type="EMBL" id="GFR42834.1"/>
    </source>
</evidence>
<dbReference type="EMBL" id="BMAR01000004">
    <property type="protein sequence ID" value="GFR42834.1"/>
    <property type="molecule type" value="Genomic_DNA"/>
</dbReference>
<gene>
    <name evidence="1" type="ORF">Agub_g3792</name>
</gene>
<name>A0AAD3DKI1_9CHLO</name>
<feature type="non-terminal residue" evidence="1">
    <location>
        <position position="109"/>
    </location>
</feature>
<evidence type="ECO:0000313" key="2">
    <source>
        <dbReference type="Proteomes" id="UP001054857"/>
    </source>
</evidence>
<proteinExistence type="predicted"/>